<dbReference type="Gene3D" id="1.10.260.40">
    <property type="entry name" value="lambda repressor-like DNA-binding domains"/>
    <property type="match status" value="1"/>
</dbReference>
<organism evidence="3 4">
    <name type="scientific">Ktedonobacter robiniae</name>
    <dbReference type="NCBI Taxonomy" id="2778365"/>
    <lineage>
        <taxon>Bacteria</taxon>
        <taxon>Bacillati</taxon>
        <taxon>Chloroflexota</taxon>
        <taxon>Ktedonobacteria</taxon>
        <taxon>Ktedonobacterales</taxon>
        <taxon>Ktedonobacteraceae</taxon>
        <taxon>Ktedonobacter</taxon>
    </lineage>
</organism>
<gene>
    <name evidence="3" type="ORF">KSB_04420</name>
</gene>
<feature type="repeat" description="TPR" evidence="1">
    <location>
        <begin position="765"/>
        <end position="798"/>
    </location>
</feature>
<dbReference type="SUPFAM" id="SSF47413">
    <property type="entry name" value="lambda repressor-like DNA-binding domains"/>
    <property type="match status" value="1"/>
</dbReference>
<dbReference type="InterPro" id="IPR011990">
    <property type="entry name" value="TPR-like_helical_dom_sf"/>
</dbReference>
<dbReference type="Gene3D" id="3.40.50.300">
    <property type="entry name" value="P-loop containing nucleotide triphosphate hydrolases"/>
    <property type="match status" value="1"/>
</dbReference>
<dbReference type="SUPFAM" id="SSF52540">
    <property type="entry name" value="P-loop containing nucleoside triphosphate hydrolases"/>
    <property type="match status" value="1"/>
</dbReference>
<dbReference type="PROSITE" id="PS50005">
    <property type="entry name" value="TPR"/>
    <property type="match status" value="1"/>
</dbReference>
<dbReference type="InterPro" id="IPR002182">
    <property type="entry name" value="NB-ARC"/>
</dbReference>
<sequence>MGGRKTNQAQFNTSLKNARLEHHLSQQEVAALIGAPHAYMISRWENGASSPSSYYGERLCKLFKKSLQELGLLKPIQAHLIHPLSTTIYDPMLPSRLTSDIPLVGRDALLQRLKEFLQPTSPHRSTRLVLHGLPGVGKTTLAMELAAHEEIRSWFPDGILWAGLGPRGQALTVLNRWGNLLSLNEQECRSLHTLQDWAQRLHALIGGRRLLFIIDDVWDITEATYCIIGNTHSACILTTRLPEIAYTLGGEVIQVPELNEQESLQLLQHMIPTLHNTAQTEIQELAHAVGGLPLALTLIGSYLLIQTRHQQSRRTQQALSRLKQVEHRLNLTQPGIRISRLGSDALHETDVSLQAVIEMSISILEKTEREALYALALFPPKPNTFSEEAALAVTATVPEVLDRLVDVGLLEVHEHERYQLHQSIIDYACMHSAESQARDRLSKYFFQLLESPTHGHYALYLEIENIRTAFEYAYEPETYALFAHAVLNSAPLFMKHGLFSQAQELLLKASSVFTEEHEQINQARVLCHLASLSRILAHYSDVDTYAQACLTLMEKHDPQHEIVATALSCLGHSAIVRGEYAVAEAYLQQGLAISHHLPPVTSTCHILRLLAVILDYQGKLAQAEHYFQEGLEIARTLSEHEALISLLGSAGVYMTTHGRYAEAEQLLSEGFALAQQIGLRAEICHFLLDLGDLAFSQDDLAQAESRWQESLTYARQMQLQQATSVLLQNLGLLEIRRGRDDAQALAYLTEGLEIAQAKPYPDTVSGIYCAMGDIYLKQGKRSEALQAYQQARANAPAGHQINMASALFGLAQVYALHGERALAHDYGNQSYHLFREAKAPQSAQVKYWLQHNNLPLLEAW</sequence>
<evidence type="ECO:0000259" key="2">
    <source>
        <dbReference type="PROSITE" id="PS50943"/>
    </source>
</evidence>
<name>A0ABQ3UGY5_9CHLR</name>
<dbReference type="InterPro" id="IPR019734">
    <property type="entry name" value="TPR_rpt"/>
</dbReference>
<comment type="caution">
    <text evidence="3">The sequence shown here is derived from an EMBL/GenBank/DDBJ whole genome shotgun (WGS) entry which is preliminary data.</text>
</comment>
<keyword evidence="1" id="KW-0802">TPR repeat</keyword>
<accession>A0ABQ3UGY5</accession>
<dbReference type="InterPro" id="IPR001387">
    <property type="entry name" value="Cro/C1-type_HTH"/>
</dbReference>
<reference evidence="3 4" key="1">
    <citation type="journal article" date="2021" name="Int. J. Syst. Evol. Microbiol.">
        <title>Reticulibacter mediterranei gen. nov., sp. nov., within the new family Reticulibacteraceae fam. nov., and Ktedonospora formicarum gen. nov., sp. nov., Ktedonobacter robiniae sp. nov., Dictyobacter formicarum sp. nov. and Dictyobacter arantiisoli sp. nov., belonging to the class Ktedonobacteria.</title>
        <authorList>
            <person name="Yabe S."/>
            <person name="Zheng Y."/>
            <person name="Wang C.M."/>
            <person name="Sakai Y."/>
            <person name="Abe K."/>
            <person name="Yokota A."/>
            <person name="Donadio S."/>
            <person name="Cavaletti L."/>
            <person name="Monciardini P."/>
        </authorList>
    </citation>
    <scope>NUCLEOTIDE SEQUENCE [LARGE SCALE GENOMIC DNA]</scope>
    <source>
        <strain evidence="3 4">SOSP1-30</strain>
    </source>
</reference>
<dbReference type="SMART" id="SM00530">
    <property type="entry name" value="HTH_XRE"/>
    <property type="match status" value="1"/>
</dbReference>
<dbReference type="Pfam" id="PF01381">
    <property type="entry name" value="HTH_3"/>
    <property type="match status" value="1"/>
</dbReference>
<evidence type="ECO:0000256" key="1">
    <source>
        <dbReference type="PROSITE-ProRule" id="PRU00339"/>
    </source>
</evidence>
<dbReference type="RefSeq" id="WP_201368922.1">
    <property type="nucleotide sequence ID" value="NZ_BNJG01000001.1"/>
</dbReference>
<dbReference type="SUPFAM" id="SSF48452">
    <property type="entry name" value="TPR-like"/>
    <property type="match status" value="2"/>
</dbReference>
<dbReference type="CDD" id="cd00093">
    <property type="entry name" value="HTH_XRE"/>
    <property type="match status" value="1"/>
</dbReference>
<dbReference type="PANTHER" id="PTHR47691:SF3">
    <property type="entry name" value="HTH-TYPE TRANSCRIPTIONAL REGULATOR RV0890C-RELATED"/>
    <property type="match status" value="1"/>
</dbReference>
<dbReference type="PROSITE" id="PS50943">
    <property type="entry name" value="HTH_CROC1"/>
    <property type="match status" value="1"/>
</dbReference>
<evidence type="ECO:0000313" key="4">
    <source>
        <dbReference type="Proteomes" id="UP000654345"/>
    </source>
</evidence>
<dbReference type="PANTHER" id="PTHR47691">
    <property type="entry name" value="REGULATOR-RELATED"/>
    <property type="match status" value="1"/>
</dbReference>
<feature type="domain" description="HTH cro/C1-type" evidence="2">
    <location>
        <begin position="15"/>
        <end position="70"/>
    </location>
</feature>
<proteinExistence type="predicted"/>
<evidence type="ECO:0000313" key="3">
    <source>
        <dbReference type="EMBL" id="GHO51967.1"/>
    </source>
</evidence>
<dbReference type="PRINTS" id="PR00364">
    <property type="entry name" value="DISEASERSIST"/>
</dbReference>
<dbReference type="Gene3D" id="1.25.40.10">
    <property type="entry name" value="Tetratricopeptide repeat domain"/>
    <property type="match status" value="3"/>
</dbReference>
<keyword evidence="4" id="KW-1185">Reference proteome</keyword>
<dbReference type="SMART" id="SM00028">
    <property type="entry name" value="TPR"/>
    <property type="match status" value="7"/>
</dbReference>
<dbReference type="InterPro" id="IPR010982">
    <property type="entry name" value="Lambda_DNA-bd_dom_sf"/>
</dbReference>
<dbReference type="Gene3D" id="1.10.8.430">
    <property type="entry name" value="Helical domain of apoptotic protease-activating factors"/>
    <property type="match status" value="1"/>
</dbReference>
<dbReference type="InterPro" id="IPR042197">
    <property type="entry name" value="Apaf_helical"/>
</dbReference>
<dbReference type="Pfam" id="PF13424">
    <property type="entry name" value="TPR_12"/>
    <property type="match status" value="2"/>
</dbReference>
<dbReference type="InterPro" id="IPR027417">
    <property type="entry name" value="P-loop_NTPase"/>
</dbReference>
<dbReference type="EMBL" id="BNJG01000001">
    <property type="protein sequence ID" value="GHO51967.1"/>
    <property type="molecule type" value="Genomic_DNA"/>
</dbReference>
<dbReference type="Proteomes" id="UP000654345">
    <property type="component" value="Unassembled WGS sequence"/>
</dbReference>
<protein>
    <recommendedName>
        <fullName evidence="2">HTH cro/C1-type domain-containing protein</fullName>
    </recommendedName>
</protein>
<dbReference type="Pfam" id="PF00931">
    <property type="entry name" value="NB-ARC"/>
    <property type="match status" value="1"/>
</dbReference>